<dbReference type="SMART" id="SM00149">
    <property type="entry name" value="PLCYc"/>
    <property type="match status" value="1"/>
</dbReference>
<feature type="compositionally biased region" description="Low complexity" evidence="3">
    <location>
        <begin position="1022"/>
        <end position="1040"/>
    </location>
</feature>
<dbReference type="SMART" id="SM00239">
    <property type="entry name" value="C2"/>
    <property type="match status" value="1"/>
</dbReference>
<evidence type="ECO:0000256" key="2">
    <source>
        <dbReference type="RuleBase" id="RU361133"/>
    </source>
</evidence>
<dbReference type="PRINTS" id="PR00390">
    <property type="entry name" value="PHPHLIPASEC"/>
</dbReference>
<dbReference type="Proteomes" id="UP000694546">
    <property type="component" value="Chromosome 20"/>
</dbReference>
<dbReference type="InterPro" id="IPR035892">
    <property type="entry name" value="C2_domain_sf"/>
</dbReference>
<dbReference type="SMART" id="SM00233">
    <property type="entry name" value="PH"/>
    <property type="match status" value="1"/>
</dbReference>
<dbReference type="CDD" id="cd13364">
    <property type="entry name" value="PH_PLC_eta"/>
    <property type="match status" value="1"/>
</dbReference>
<feature type="domain" description="C2" evidence="4">
    <location>
        <begin position="664"/>
        <end position="798"/>
    </location>
</feature>
<dbReference type="InterPro" id="IPR000008">
    <property type="entry name" value="C2_dom"/>
</dbReference>
<dbReference type="Pfam" id="PF00387">
    <property type="entry name" value="PI-PLC-Y"/>
    <property type="match status" value="1"/>
</dbReference>
<dbReference type="Pfam" id="PF16457">
    <property type="entry name" value="PH_12"/>
    <property type="match status" value="1"/>
</dbReference>
<dbReference type="Gene3D" id="2.60.40.150">
    <property type="entry name" value="C2 domain"/>
    <property type="match status" value="1"/>
</dbReference>
<dbReference type="SUPFAM" id="SSF47473">
    <property type="entry name" value="EF-hand"/>
    <property type="match status" value="1"/>
</dbReference>
<dbReference type="AlphaFoldDB" id="A0A8C5C2Z7"/>
<dbReference type="GO" id="GO:0048015">
    <property type="term" value="P:phosphatidylinositol-mediated signaling"/>
    <property type="evidence" value="ECO:0007669"/>
    <property type="project" value="TreeGrafter"/>
</dbReference>
<dbReference type="InterPro" id="IPR011993">
    <property type="entry name" value="PH-like_dom_sf"/>
</dbReference>
<dbReference type="InterPro" id="IPR011992">
    <property type="entry name" value="EF-hand-dom_pair"/>
</dbReference>
<feature type="region of interest" description="Disordered" evidence="3">
    <location>
        <begin position="1022"/>
        <end position="1059"/>
    </location>
</feature>
<dbReference type="Pfam" id="PF00388">
    <property type="entry name" value="PI-PLC-X"/>
    <property type="match status" value="1"/>
</dbReference>
<dbReference type="GO" id="GO:0005737">
    <property type="term" value="C:cytoplasm"/>
    <property type="evidence" value="ECO:0007669"/>
    <property type="project" value="UniProtKB-SubCell"/>
</dbReference>
<dbReference type="PROSITE" id="PS50004">
    <property type="entry name" value="C2"/>
    <property type="match status" value="1"/>
</dbReference>
<dbReference type="Pfam" id="PF09279">
    <property type="entry name" value="EF-hand_like"/>
    <property type="match status" value="1"/>
</dbReference>
<keyword evidence="2" id="KW-0443">Lipid metabolism</keyword>
<dbReference type="GO" id="GO:0004435">
    <property type="term" value="F:phosphatidylinositol-4,5-bisphosphate phospholipase C activity"/>
    <property type="evidence" value="ECO:0007669"/>
    <property type="project" value="UniProtKB-EC"/>
</dbReference>
<dbReference type="Pfam" id="PF00168">
    <property type="entry name" value="C2"/>
    <property type="match status" value="1"/>
</dbReference>
<keyword evidence="2" id="KW-0378">Hydrolase</keyword>
<organism evidence="6 7">
    <name type="scientific">Gadus morhua</name>
    <name type="common">Atlantic cod</name>
    <dbReference type="NCBI Taxonomy" id="8049"/>
    <lineage>
        <taxon>Eukaryota</taxon>
        <taxon>Metazoa</taxon>
        <taxon>Chordata</taxon>
        <taxon>Craniata</taxon>
        <taxon>Vertebrata</taxon>
        <taxon>Euteleostomi</taxon>
        <taxon>Actinopterygii</taxon>
        <taxon>Neopterygii</taxon>
        <taxon>Teleostei</taxon>
        <taxon>Neoteleostei</taxon>
        <taxon>Acanthomorphata</taxon>
        <taxon>Zeiogadaria</taxon>
        <taxon>Gadariae</taxon>
        <taxon>Gadiformes</taxon>
        <taxon>Gadoidei</taxon>
        <taxon>Gadidae</taxon>
        <taxon>Gadus</taxon>
    </lineage>
</organism>
<dbReference type="SUPFAM" id="SSF49562">
    <property type="entry name" value="C2 domain (Calcium/lipid-binding domain, CaLB)"/>
    <property type="match status" value="1"/>
</dbReference>
<dbReference type="PANTHER" id="PTHR10336:SF102">
    <property type="entry name" value="INACTIVE PHOSPHOLIPASE C-LIKE PROTEIN 1"/>
    <property type="match status" value="1"/>
</dbReference>
<dbReference type="SUPFAM" id="SSF51695">
    <property type="entry name" value="PLC-like phosphodiesterases"/>
    <property type="match status" value="1"/>
</dbReference>
<name>A0A8C5C2Z7_GADMO</name>
<comment type="catalytic activity">
    <reaction evidence="2">
        <text>a 1,2-diacyl-sn-glycero-3-phospho-(1D-myo-inositol-4,5-bisphosphate) + H2O = 1D-myo-inositol 1,4,5-trisphosphate + a 1,2-diacyl-sn-glycerol + H(+)</text>
        <dbReference type="Rhea" id="RHEA:33179"/>
        <dbReference type="ChEBI" id="CHEBI:15377"/>
        <dbReference type="ChEBI" id="CHEBI:15378"/>
        <dbReference type="ChEBI" id="CHEBI:17815"/>
        <dbReference type="ChEBI" id="CHEBI:58456"/>
        <dbReference type="ChEBI" id="CHEBI:203600"/>
        <dbReference type="EC" id="3.1.4.11"/>
    </reaction>
</comment>
<keyword evidence="1" id="KW-0807">Transducer</keyword>
<reference evidence="6" key="2">
    <citation type="submission" date="2025-09" db="UniProtKB">
        <authorList>
            <consortium name="Ensembl"/>
        </authorList>
    </citation>
    <scope>IDENTIFICATION</scope>
</reference>
<dbReference type="InterPro" id="IPR001192">
    <property type="entry name" value="PI-PLC_fam"/>
</dbReference>
<dbReference type="Gene3D" id="2.30.29.30">
    <property type="entry name" value="Pleckstrin-homology domain (PH domain)/Phosphotyrosine-binding domain (PTB)"/>
    <property type="match status" value="1"/>
</dbReference>
<reference evidence="6" key="1">
    <citation type="submission" date="2025-08" db="UniProtKB">
        <authorList>
            <consortium name="Ensembl"/>
        </authorList>
    </citation>
    <scope>IDENTIFICATION</scope>
</reference>
<proteinExistence type="predicted"/>
<sequence>MTHDATHFFQNLLKVNAAWLSGFEQSQITLLSSRFPQQKMLFKDLKLLFSQDPSVQKMGAGRKKTVSFSSMPSEKKVSSSSDCLAFMQGGCELKKVRPNSRVYCRFFTLDPDLSCLRWEPSKKDGDRARLDISCIREVRTGKSTETFLHNGPLSEHLAEEAAFSIIHGDEYQSLDLVALSADVANIWVTGLRFLVAHPSIVGGPGAGLGEMGGYVVEGSPGSRMRSEWLAAEFAQVDADGNGVVTENVAVAAICKLCPGIKEAKVRQRFKEIQCAKEKLTSHVTREEFQEAFCELCTRPDVYFLLVQLSKDRECLDVQDLRLFLESEQGLSLATAEGCLQLLRRYEPSAQGRERGVLGLDGFARYLQSAECHLMDPEHLAVCQDMNLPLSHYYISASYRSYLLDDQVHGRADLGGLTKALQAGCRCLELGVTDGPEGEPLLGVDYALEVVNKYAFLTSPYPLLLYLCQRCSPAQQRVLAQHLKKAFGSRLYGADALTVGPAGGRAPPLPSPEQLKGRILLVGKKLSPEEDGSEGEEELGVVLVVPPPPQPRRLRLCRELSDLVSVARTGSRSFYPPYWTLCSLGEGEAGRLTSETPEELVVFTKRTLSRVRPSSVRLDSSNPNPQGYWKGGVQLVALNQQTPGAMLDLHRGRFSVNGGCGYVLRPGVMREEVSYFSAHTQGCVPGVPPQTLRIKVISAHNLPKPQGAGAKGEVIDPYVVLELHGVPADCAEQRTRTAAQNQDDPLFDETFEFQVNMPELALLRFVVLDDDYIGDDFIGQYSVAFECLQPGYRSVPLLGLAGDPLPHASLFVHVAVTNRRGGGKAQRRGLSVRRVGRRGREYVSLRHTGIKVVDEGFKPASGPLREATDLREDAQSATVSFKEQCGLPPVAKLKQCIESLATRLQSEGYPCLEPLHTLPEPTRKVLTAYDAMIAAQKQLIENADVVQERIAQVQREGMEFHEVLSRLGEKEGLKGRKQSKAVESFTWNITVLKGHCDLLRGAKVDSLDVLRQLALASEACGLTCSTSSSSTTSSSAVASLHHTSHQTAGRRGSSHGNGRI</sequence>
<keyword evidence="7" id="KW-1185">Reference proteome</keyword>
<dbReference type="InterPro" id="IPR000909">
    <property type="entry name" value="PLipase_C_PInositol-sp_X_dom"/>
</dbReference>
<dbReference type="EC" id="3.1.4.11" evidence="2"/>
<dbReference type="InterPro" id="IPR017946">
    <property type="entry name" value="PLC-like_Pdiesterase_TIM-brl"/>
</dbReference>
<dbReference type="GO" id="GO:0032228">
    <property type="term" value="P:regulation of synaptic transmission, GABAergic"/>
    <property type="evidence" value="ECO:0007669"/>
    <property type="project" value="TreeGrafter"/>
</dbReference>
<dbReference type="SUPFAM" id="SSF50729">
    <property type="entry name" value="PH domain-like"/>
    <property type="match status" value="1"/>
</dbReference>
<dbReference type="Ensembl" id="ENSGMOT00000028057.1">
    <property type="protein sequence ID" value="ENSGMOP00000052500.1"/>
    <property type="gene ID" value="ENSGMOG00000034812.1"/>
</dbReference>
<dbReference type="PROSITE" id="PS50008">
    <property type="entry name" value="PIPLC_Y_DOMAIN"/>
    <property type="match status" value="1"/>
</dbReference>
<dbReference type="GO" id="GO:0016042">
    <property type="term" value="P:lipid catabolic process"/>
    <property type="evidence" value="ECO:0007669"/>
    <property type="project" value="UniProtKB-KW"/>
</dbReference>
<feature type="domain" description="PI-PLC Y-box" evidence="5">
    <location>
        <begin position="577"/>
        <end position="669"/>
    </location>
</feature>
<dbReference type="CDD" id="cd00275">
    <property type="entry name" value="C2_PLC_like"/>
    <property type="match status" value="1"/>
</dbReference>
<dbReference type="GO" id="GO:0046488">
    <property type="term" value="P:phosphatidylinositol metabolic process"/>
    <property type="evidence" value="ECO:0007669"/>
    <property type="project" value="TreeGrafter"/>
</dbReference>
<dbReference type="GeneTree" id="ENSGT00940000158407"/>
<keyword evidence="2" id="KW-0442">Lipid degradation</keyword>
<evidence type="ECO:0000313" key="6">
    <source>
        <dbReference type="Ensembl" id="ENSGMOP00000052500.1"/>
    </source>
</evidence>
<dbReference type="PANTHER" id="PTHR10336">
    <property type="entry name" value="PHOSPHOINOSITIDE-SPECIFIC PHOSPHOLIPASE C FAMILY PROTEIN"/>
    <property type="match status" value="1"/>
</dbReference>
<dbReference type="InterPro" id="IPR001711">
    <property type="entry name" value="PLipase_C_Pinositol-sp_Y"/>
</dbReference>
<accession>A0A8C5C2Z7</accession>
<dbReference type="InterPro" id="IPR015359">
    <property type="entry name" value="PLC_EF-hand-like"/>
</dbReference>
<dbReference type="SMART" id="SM00148">
    <property type="entry name" value="PLCXc"/>
    <property type="match status" value="1"/>
</dbReference>
<evidence type="ECO:0000256" key="1">
    <source>
        <dbReference type="ARBA" id="ARBA00023224"/>
    </source>
</evidence>
<dbReference type="InterPro" id="IPR001849">
    <property type="entry name" value="PH_domain"/>
</dbReference>
<evidence type="ECO:0000256" key="3">
    <source>
        <dbReference type="SAM" id="MobiDB-lite"/>
    </source>
</evidence>
<dbReference type="Gene3D" id="1.10.238.10">
    <property type="entry name" value="EF-hand"/>
    <property type="match status" value="1"/>
</dbReference>
<dbReference type="GO" id="GO:0051209">
    <property type="term" value="P:release of sequestered calcium ion into cytosol"/>
    <property type="evidence" value="ECO:0007669"/>
    <property type="project" value="TreeGrafter"/>
</dbReference>
<dbReference type="GO" id="GO:0007214">
    <property type="term" value="P:gamma-aminobutyric acid signaling pathway"/>
    <property type="evidence" value="ECO:0007669"/>
    <property type="project" value="TreeGrafter"/>
</dbReference>
<protein>
    <recommendedName>
        <fullName evidence="2">Phosphoinositide phospholipase C</fullName>
        <ecNumber evidence="2">3.1.4.11</ecNumber>
    </recommendedName>
</protein>
<dbReference type="PROSITE" id="PS50007">
    <property type="entry name" value="PIPLC_X_DOMAIN"/>
    <property type="match status" value="1"/>
</dbReference>
<evidence type="ECO:0000259" key="5">
    <source>
        <dbReference type="PROSITE" id="PS50008"/>
    </source>
</evidence>
<evidence type="ECO:0000313" key="7">
    <source>
        <dbReference type="Proteomes" id="UP000694546"/>
    </source>
</evidence>
<dbReference type="Gene3D" id="3.20.20.190">
    <property type="entry name" value="Phosphatidylinositol (PI) phosphodiesterase"/>
    <property type="match status" value="1"/>
</dbReference>
<evidence type="ECO:0000259" key="4">
    <source>
        <dbReference type="PROSITE" id="PS50004"/>
    </source>
</evidence>